<dbReference type="InterPro" id="IPR011010">
    <property type="entry name" value="DNA_brk_join_enz"/>
</dbReference>
<proteinExistence type="predicted"/>
<keyword evidence="5" id="KW-1185">Reference proteome</keyword>
<reference evidence="3 4" key="1">
    <citation type="submission" date="2019-12" db="EMBL/GenBank/DDBJ databases">
        <title>Genomic-based taxomic classification of the family Erythrobacteraceae.</title>
        <authorList>
            <person name="Xu L."/>
        </authorList>
    </citation>
    <scope>NUCLEOTIDE SEQUENCE [LARGE SCALE GENOMIC DNA]</scope>
    <source>
        <strain evidence="3 4">CGMCC 1.8703</strain>
    </source>
</reference>
<name>A0A6I4UG23_9SPHN</name>
<keyword evidence="1" id="KW-0233">DNA recombination</keyword>
<evidence type="ECO:0000313" key="5">
    <source>
        <dbReference type="Proteomes" id="UP001238601"/>
    </source>
</evidence>
<accession>A0A6I4UG23</accession>
<protein>
    <submittedName>
        <fullName evidence="3">Uncharacterized protein</fullName>
    </submittedName>
</protein>
<dbReference type="GO" id="GO:0003677">
    <property type="term" value="F:DNA binding"/>
    <property type="evidence" value="ECO:0007669"/>
    <property type="project" value="InterPro"/>
</dbReference>
<dbReference type="GeneID" id="93687431"/>
<evidence type="ECO:0000313" key="3">
    <source>
        <dbReference type="EMBL" id="MXP36597.1"/>
    </source>
</evidence>
<dbReference type="Gene3D" id="1.10.443.10">
    <property type="entry name" value="Intergrase catalytic core"/>
    <property type="match status" value="1"/>
</dbReference>
<dbReference type="AlphaFoldDB" id="A0A6I4UG23"/>
<organism evidence="3 4">
    <name type="scientific">Qipengyuania citrea</name>
    <dbReference type="NCBI Taxonomy" id="225971"/>
    <lineage>
        <taxon>Bacteria</taxon>
        <taxon>Pseudomonadati</taxon>
        <taxon>Pseudomonadota</taxon>
        <taxon>Alphaproteobacteria</taxon>
        <taxon>Sphingomonadales</taxon>
        <taxon>Erythrobacteraceae</taxon>
        <taxon>Qipengyuania</taxon>
    </lineage>
</organism>
<gene>
    <name evidence="3" type="ORF">GRI55_12600</name>
    <name evidence="2" type="ORF">QOZ97_002609</name>
</gene>
<reference evidence="2 5" key="2">
    <citation type="submission" date="2023-07" db="EMBL/GenBank/DDBJ databases">
        <title>Genomic Encyclopedia of Type Strains, Phase IV (KMG-IV): sequencing the most valuable type-strain genomes for metagenomic binning, comparative biology and taxonomic classification.</title>
        <authorList>
            <person name="Goeker M."/>
        </authorList>
    </citation>
    <scope>NUCLEOTIDE SEQUENCE [LARGE SCALE GENOMIC DNA]</scope>
    <source>
        <strain evidence="2 5">DSM 14432</strain>
    </source>
</reference>
<sequence>MTKERAKRSTRRTKMPRFEVASFAIHPDDRGEMTARLGVDVDVRTFCKPIWVSFAAFQSVYALNRGTATELRRAGIFESKRSGSKAGKPTYWMRIDPSKDIQRVYEDWAADLPLLTKHKQFDLYKSVRRWMRVVARYPHPHNVLLGAAIKLEEIGSFHKTEIAAFLPLPECVRESTTQALKALCGEAGRRLALQGAVPSVDSLCEREPRLRAIPETHFTNPGIEAPCPASRRCLGQVERIFPAASSFLFLFAPKSRAPRRTSEIARAFLRFDQEFAKRHPESDHRDQEAIGDTLKHIITDDECRSRYRYYVRYRLVSFVLSSMRQMKRWIAHADPEAAGGMEDLTLATPADLDEIVELFHAEFKGRKGSAEGRRKAHSDKVSDALPEIDDCTTFRMEQLKGIEAGLDAAATKLPACGSLRCAIDTTVLDEKGRILSGSQRTYWTIWRASAIIPTIRTTHGTVVERDEQGLTSLAALTESGERPDEIFFEYNGCVPLVGERSEMPFFVLPFAMATIAAPNGLDVRSRRIRHRALLRTGLPAYTACSGGLLTFDRCGWSVYRYALARNRVIVPVKEFGTAMRFASVAYDLSRDTLARPHEVLQTVQDADGWSVKRVRGQAQAGFEAFPKCGPGKPLPKEPVWFPVSNDTFKGALALAERISGIHEYENGHLPMVTPLPAVGWKLPGDAALIFQWNGKALRMDEIALFLRYLLVGWREVRWYDLRHAGANEMREAGVPMRYIRAMLNHSDLRIAGYYARWTKRQKSTAVSNRVAKMRTIAADAEFRRAEA</sequence>
<dbReference type="RefSeq" id="WP_160767409.1">
    <property type="nucleotide sequence ID" value="NZ_JAINWE010000008.1"/>
</dbReference>
<dbReference type="SUPFAM" id="SSF56349">
    <property type="entry name" value="DNA breaking-rejoining enzymes"/>
    <property type="match status" value="1"/>
</dbReference>
<comment type="caution">
    <text evidence="3">The sequence shown here is derived from an EMBL/GenBank/DDBJ whole genome shotgun (WGS) entry which is preliminary data.</text>
</comment>
<evidence type="ECO:0000256" key="1">
    <source>
        <dbReference type="ARBA" id="ARBA00023172"/>
    </source>
</evidence>
<dbReference type="EMBL" id="JAUSWK010000003">
    <property type="protein sequence ID" value="MDQ0567062.1"/>
    <property type="molecule type" value="Genomic_DNA"/>
</dbReference>
<dbReference type="EMBL" id="WTYG01000004">
    <property type="protein sequence ID" value="MXP36597.1"/>
    <property type="molecule type" value="Genomic_DNA"/>
</dbReference>
<evidence type="ECO:0000313" key="4">
    <source>
        <dbReference type="Proteomes" id="UP000439914"/>
    </source>
</evidence>
<dbReference type="GO" id="GO:0015074">
    <property type="term" value="P:DNA integration"/>
    <property type="evidence" value="ECO:0007669"/>
    <property type="project" value="InterPro"/>
</dbReference>
<dbReference type="GO" id="GO:0006310">
    <property type="term" value="P:DNA recombination"/>
    <property type="evidence" value="ECO:0007669"/>
    <property type="project" value="UniProtKB-KW"/>
</dbReference>
<dbReference type="Proteomes" id="UP000439914">
    <property type="component" value="Unassembled WGS sequence"/>
</dbReference>
<dbReference type="Proteomes" id="UP001238601">
    <property type="component" value="Unassembled WGS sequence"/>
</dbReference>
<evidence type="ECO:0000313" key="2">
    <source>
        <dbReference type="EMBL" id="MDQ0567062.1"/>
    </source>
</evidence>
<dbReference type="InterPro" id="IPR013762">
    <property type="entry name" value="Integrase-like_cat_sf"/>
</dbReference>